<evidence type="ECO:0000256" key="4">
    <source>
        <dbReference type="ARBA" id="ARBA00022553"/>
    </source>
</evidence>
<gene>
    <name evidence="18" type="ordered locus">PHZ_c3053</name>
</gene>
<keyword evidence="9" id="KW-0677">Repeat</keyword>
<dbReference type="Gene3D" id="3.30.565.10">
    <property type="entry name" value="Histidine kinase-like ATPase, C-terminal domain"/>
    <property type="match status" value="1"/>
</dbReference>
<evidence type="ECO:0000256" key="15">
    <source>
        <dbReference type="ARBA" id="ARBA00023170"/>
    </source>
</evidence>
<keyword evidence="4" id="KW-0597">Phosphoprotein</keyword>
<evidence type="ECO:0000313" key="19">
    <source>
        <dbReference type="Proteomes" id="UP000001868"/>
    </source>
</evidence>
<evidence type="ECO:0000256" key="3">
    <source>
        <dbReference type="ARBA" id="ARBA00022543"/>
    </source>
</evidence>
<dbReference type="PROSITE" id="PS50112">
    <property type="entry name" value="PAS"/>
    <property type="match status" value="1"/>
</dbReference>
<keyword evidence="3" id="KW-0600">Photoreceptor protein</keyword>
<evidence type="ECO:0000256" key="6">
    <source>
        <dbReference type="ARBA" id="ARBA00022630"/>
    </source>
</evidence>
<dbReference type="EMBL" id="CP000747">
    <property type="protein sequence ID" value="ACG79462.1"/>
    <property type="molecule type" value="Genomic_DNA"/>
</dbReference>
<feature type="domain" description="PAC" evidence="17">
    <location>
        <begin position="92"/>
        <end position="143"/>
    </location>
</feature>
<evidence type="ECO:0000259" key="17">
    <source>
        <dbReference type="PROSITE" id="PS50113"/>
    </source>
</evidence>
<dbReference type="STRING" id="450851.PHZ_c3053"/>
<evidence type="ECO:0000256" key="7">
    <source>
        <dbReference type="ARBA" id="ARBA00022643"/>
    </source>
</evidence>
<keyword evidence="8" id="KW-0808">Transferase</keyword>
<dbReference type="Proteomes" id="UP000001868">
    <property type="component" value="Chromosome"/>
</dbReference>
<organism evidence="18 19">
    <name type="scientific">Phenylobacterium zucineum (strain HLK1)</name>
    <dbReference type="NCBI Taxonomy" id="450851"/>
    <lineage>
        <taxon>Bacteria</taxon>
        <taxon>Pseudomonadati</taxon>
        <taxon>Pseudomonadota</taxon>
        <taxon>Alphaproteobacteria</taxon>
        <taxon>Caulobacterales</taxon>
        <taxon>Caulobacteraceae</taxon>
        <taxon>Phenylobacterium</taxon>
    </lineage>
</organism>
<evidence type="ECO:0000256" key="9">
    <source>
        <dbReference type="ARBA" id="ARBA00022737"/>
    </source>
</evidence>
<keyword evidence="15" id="KW-0675">Receptor</keyword>
<dbReference type="InterPro" id="IPR000014">
    <property type="entry name" value="PAS"/>
</dbReference>
<dbReference type="SMART" id="SM00911">
    <property type="entry name" value="HWE_HK"/>
    <property type="match status" value="1"/>
</dbReference>
<evidence type="ECO:0000256" key="1">
    <source>
        <dbReference type="ARBA" id="ARBA00000085"/>
    </source>
</evidence>
<dbReference type="InterPro" id="IPR000700">
    <property type="entry name" value="PAS-assoc_C"/>
</dbReference>
<evidence type="ECO:0000256" key="11">
    <source>
        <dbReference type="ARBA" id="ARBA00022777"/>
    </source>
</evidence>
<dbReference type="SMART" id="SM00086">
    <property type="entry name" value="PAC"/>
    <property type="match status" value="2"/>
</dbReference>
<keyword evidence="19" id="KW-1185">Reference proteome</keyword>
<keyword evidence="13" id="KW-0157">Chromophore</keyword>
<dbReference type="InterPro" id="IPR011102">
    <property type="entry name" value="Sig_transdc_His_kinase_HWE"/>
</dbReference>
<dbReference type="AlphaFoldDB" id="B4R9K2"/>
<keyword evidence="12" id="KW-0067">ATP-binding</keyword>
<dbReference type="CDD" id="cd00130">
    <property type="entry name" value="PAS"/>
    <property type="match status" value="2"/>
</dbReference>
<dbReference type="RefSeq" id="WP_012523600.1">
    <property type="nucleotide sequence ID" value="NC_011144.1"/>
</dbReference>
<dbReference type="KEGG" id="pzu:PHZ_c3053"/>
<name>B4R9K2_PHEZH</name>
<dbReference type="InterPro" id="IPR036890">
    <property type="entry name" value="HATPase_C_sf"/>
</dbReference>
<dbReference type="InterPro" id="IPR035965">
    <property type="entry name" value="PAS-like_dom_sf"/>
</dbReference>
<dbReference type="EC" id="2.7.13.3" evidence="2"/>
<sequence>MDEDRPAAGGDNPSFVELADALHLGMAYQVLSSADGRSRRFTHVGSLCREMTGLSPEEVMDDPGRIYDQILPEHRAAFDRAEAGAIATLSGFEVEVRMRGPDGATRWRRIASRPRPQPDGAVIWDGLMTDVTEARHATEALREQRRRLEVAVEATGLGFWEWDVRNDRITWSERNRELFGAGEKGVFDIARYAELVHPDDRDAIRDVYQRTLEAPGDGDFVVEHRTALQPGGRERWLQTRGRLVKDAEGVHLVVGTTLDISERKAVEDARTLLLGELAHRAKNGIQVMMAIVAQTARSVSTVHEFETVLNARLRAMAESHDLVTASGGRPVALADVVAKTLTPFDTARFEVDDLGGTTIAGDVAVALALLLHELATNAVKYGALSAPAGCVKIRKTPAAEGEAALAWTEEGGPIVATVGRKGFGSRLLEVSLRQQGGRVESRFEPGGFQAAIHFPVAAAWD</sequence>
<evidence type="ECO:0000256" key="5">
    <source>
        <dbReference type="ARBA" id="ARBA00022606"/>
    </source>
</evidence>
<dbReference type="PANTHER" id="PTHR41523">
    <property type="entry name" value="TWO-COMPONENT SYSTEM SENSOR PROTEIN"/>
    <property type="match status" value="1"/>
</dbReference>
<feature type="domain" description="PAS" evidence="16">
    <location>
        <begin position="144"/>
        <end position="215"/>
    </location>
</feature>
<evidence type="ECO:0000256" key="14">
    <source>
        <dbReference type="ARBA" id="ARBA00023026"/>
    </source>
</evidence>
<dbReference type="Pfam" id="PF08447">
    <property type="entry name" value="PAS_3"/>
    <property type="match status" value="2"/>
</dbReference>
<keyword evidence="10" id="KW-0547">Nucleotide-binding</keyword>
<dbReference type="PROSITE" id="PS50113">
    <property type="entry name" value="PAC"/>
    <property type="match status" value="2"/>
</dbReference>
<evidence type="ECO:0000256" key="2">
    <source>
        <dbReference type="ARBA" id="ARBA00012438"/>
    </source>
</evidence>
<dbReference type="NCBIfam" id="TIGR00229">
    <property type="entry name" value="sensory_box"/>
    <property type="match status" value="1"/>
</dbReference>
<dbReference type="InterPro" id="IPR013655">
    <property type="entry name" value="PAS_fold_3"/>
</dbReference>
<dbReference type="GO" id="GO:0009881">
    <property type="term" value="F:photoreceptor activity"/>
    <property type="evidence" value="ECO:0007669"/>
    <property type="project" value="UniProtKB-KW"/>
</dbReference>
<dbReference type="GO" id="GO:0004673">
    <property type="term" value="F:protein histidine kinase activity"/>
    <property type="evidence" value="ECO:0007669"/>
    <property type="project" value="UniProtKB-EC"/>
</dbReference>
<feature type="domain" description="PAC" evidence="17">
    <location>
        <begin position="220"/>
        <end position="272"/>
    </location>
</feature>
<keyword evidence="5" id="KW-0716">Sensory transduction</keyword>
<accession>B4R9K2</accession>
<reference evidence="18 19" key="1">
    <citation type="journal article" date="2008" name="BMC Genomics">
        <title>Complete genome of Phenylobacterium zucineum - a novel facultative intracellular bacterium isolated from human erythroleukemia cell line K562.</title>
        <authorList>
            <person name="Luo Y."/>
            <person name="Xu X."/>
            <person name="Ding Z."/>
            <person name="Liu Z."/>
            <person name="Zhang B."/>
            <person name="Yan Z."/>
            <person name="Sun J."/>
            <person name="Hu S."/>
            <person name="Hu X."/>
        </authorList>
    </citation>
    <scope>NUCLEOTIDE SEQUENCE [LARGE SCALE GENOMIC DNA]</scope>
    <source>
        <strain evidence="18 19">HLK1</strain>
    </source>
</reference>
<evidence type="ECO:0000259" key="16">
    <source>
        <dbReference type="PROSITE" id="PS50112"/>
    </source>
</evidence>
<dbReference type="eggNOG" id="COG2202">
    <property type="taxonomic scope" value="Bacteria"/>
</dbReference>
<protein>
    <recommendedName>
        <fullName evidence="2">histidine kinase</fullName>
        <ecNumber evidence="2">2.7.13.3</ecNumber>
    </recommendedName>
</protein>
<evidence type="ECO:0000256" key="13">
    <source>
        <dbReference type="ARBA" id="ARBA00022991"/>
    </source>
</evidence>
<proteinExistence type="predicted"/>
<evidence type="ECO:0000256" key="10">
    <source>
        <dbReference type="ARBA" id="ARBA00022741"/>
    </source>
</evidence>
<dbReference type="SMART" id="SM00091">
    <property type="entry name" value="PAS"/>
    <property type="match status" value="2"/>
</dbReference>
<dbReference type="HOGENOM" id="CLU_000445_114_57_5"/>
<evidence type="ECO:0000313" key="18">
    <source>
        <dbReference type="EMBL" id="ACG79462.1"/>
    </source>
</evidence>
<evidence type="ECO:0000256" key="8">
    <source>
        <dbReference type="ARBA" id="ARBA00022679"/>
    </source>
</evidence>
<comment type="catalytic activity">
    <reaction evidence="1">
        <text>ATP + protein L-histidine = ADP + protein N-phospho-L-histidine.</text>
        <dbReference type="EC" id="2.7.13.3"/>
    </reaction>
</comment>
<keyword evidence="6" id="KW-0285">Flavoprotein</keyword>
<keyword evidence="7" id="KW-0288">FMN</keyword>
<evidence type="ECO:0000256" key="12">
    <source>
        <dbReference type="ARBA" id="ARBA00022840"/>
    </source>
</evidence>
<dbReference type="SUPFAM" id="SSF55785">
    <property type="entry name" value="PYP-like sensor domain (PAS domain)"/>
    <property type="match status" value="2"/>
</dbReference>
<keyword evidence="14" id="KW-0843">Virulence</keyword>
<dbReference type="Gene3D" id="2.10.70.100">
    <property type="match status" value="1"/>
</dbReference>
<dbReference type="InterPro" id="IPR001610">
    <property type="entry name" value="PAC"/>
</dbReference>
<dbReference type="Pfam" id="PF07536">
    <property type="entry name" value="HWE_HK"/>
    <property type="match status" value="1"/>
</dbReference>
<dbReference type="PANTHER" id="PTHR41523:SF7">
    <property type="entry name" value="HISTIDINE KINASE"/>
    <property type="match status" value="1"/>
</dbReference>
<dbReference type="Gene3D" id="3.30.450.20">
    <property type="entry name" value="PAS domain"/>
    <property type="match status" value="2"/>
</dbReference>
<dbReference type="eggNOG" id="COG3920">
    <property type="taxonomic scope" value="Bacteria"/>
</dbReference>
<dbReference type="GO" id="GO:0005524">
    <property type="term" value="F:ATP binding"/>
    <property type="evidence" value="ECO:0007669"/>
    <property type="project" value="UniProtKB-KW"/>
</dbReference>
<keyword evidence="11 18" id="KW-0418">Kinase</keyword>